<evidence type="ECO:0000313" key="2">
    <source>
        <dbReference type="Proteomes" id="UP000887574"/>
    </source>
</evidence>
<dbReference type="WBParaSite" id="jg12074">
    <property type="protein sequence ID" value="jg12074"/>
    <property type="gene ID" value="jg12074"/>
</dbReference>
<reference evidence="3" key="1">
    <citation type="submission" date="2022-11" db="UniProtKB">
        <authorList>
            <consortium name="WormBaseParasite"/>
        </authorList>
    </citation>
    <scope>IDENTIFICATION</scope>
</reference>
<feature type="signal peptide" evidence="1">
    <location>
        <begin position="1"/>
        <end position="18"/>
    </location>
</feature>
<evidence type="ECO:0000256" key="1">
    <source>
        <dbReference type="SAM" id="SignalP"/>
    </source>
</evidence>
<dbReference type="Proteomes" id="UP000887574">
    <property type="component" value="Unplaced"/>
</dbReference>
<protein>
    <submittedName>
        <fullName evidence="3">Secreted protein</fullName>
    </submittedName>
</protein>
<feature type="chain" id="PRO_5037572547" evidence="1">
    <location>
        <begin position="19"/>
        <end position="127"/>
    </location>
</feature>
<dbReference type="AlphaFoldDB" id="A0A915CS90"/>
<evidence type="ECO:0000313" key="3">
    <source>
        <dbReference type="WBParaSite" id="jg12074"/>
    </source>
</evidence>
<accession>A0A915CS90</accession>
<name>A0A915CS90_9BILA</name>
<keyword evidence="1" id="KW-0732">Signal</keyword>
<keyword evidence="2" id="KW-1185">Reference proteome</keyword>
<proteinExistence type="predicted"/>
<sequence>MLSVQIFFIVYCALYSDAFSPVVGPRKWIRKLTYEEQQEIRQKCTPVSGVQERIIHGTLATEGQFKHTVVLTLIDASGVKRLNALEHYDQTSNYTLKVGGVCHSKGADGCDKIDMTVLPYDFALFDK</sequence>
<organism evidence="2 3">
    <name type="scientific">Ditylenchus dipsaci</name>
    <dbReference type="NCBI Taxonomy" id="166011"/>
    <lineage>
        <taxon>Eukaryota</taxon>
        <taxon>Metazoa</taxon>
        <taxon>Ecdysozoa</taxon>
        <taxon>Nematoda</taxon>
        <taxon>Chromadorea</taxon>
        <taxon>Rhabditida</taxon>
        <taxon>Tylenchina</taxon>
        <taxon>Tylenchomorpha</taxon>
        <taxon>Sphaerularioidea</taxon>
        <taxon>Anguinidae</taxon>
        <taxon>Anguininae</taxon>
        <taxon>Ditylenchus</taxon>
    </lineage>
</organism>